<feature type="region of interest" description="Disordered" evidence="5">
    <location>
        <begin position="1"/>
        <end position="58"/>
    </location>
</feature>
<evidence type="ECO:0000256" key="1">
    <source>
        <dbReference type="ARBA" id="ARBA00009437"/>
    </source>
</evidence>
<reference evidence="7 8" key="1">
    <citation type="submission" date="2013-03" db="EMBL/GenBank/DDBJ databases">
        <authorList>
            <person name="Fiebig A."/>
            <person name="Goeker M."/>
            <person name="Klenk H.-P.P."/>
        </authorList>
    </citation>
    <scope>NUCLEOTIDE SEQUENCE [LARGE SCALE GENOMIC DNA]</scope>
    <source>
        <strain evidence="7 8">DSM 17492</strain>
    </source>
</reference>
<name>A0A017HEH8_9RHOB</name>
<feature type="domain" description="HTH lysR-type" evidence="6">
    <location>
        <begin position="124"/>
        <end position="181"/>
    </location>
</feature>
<dbReference type="Gene3D" id="1.10.10.10">
    <property type="entry name" value="Winged helix-like DNA-binding domain superfamily/Winged helix DNA-binding domain"/>
    <property type="match status" value="1"/>
</dbReference>
<dbReference type="InterPro" id="IPR000847">
    <property type="entry name" value="LysR_HTH_N"/>
</dbReference>
<keyword evidence="4" id="KW-0804">Transcription</keyword>
<dbReference type="PANTHER" id="PTHR30537:SF74">
    <property type="entry name" value="HTH-TYPE TRANSCRIPTIONAL REGULATOR TRPI"/>
    <property type="match status" value="1"/>
</dbReference>
<evidence type="ECO:0000259" key="6">
    <source>
        <dbReference type="PROSITE" id="PS50931"/>
    </source>
</evidence>
<proteinExistence type="inferred from homology"/>
<sequence>MIARSFHSHPHGEPADHPAEKQIEVQRRHPEGGRGIARDLDRAGDPLHREGQPRVLPKCTLPRPALQAGLDIFYRHDVLSNGMSGPSQSGPLSWQVIPLGSGDEPDPLQPVSRKSIVSRRTALPPLNALRAFEAAGRHLTFRAAAEELGVTQGAVAQHVRGLEAQLELRMFLREARGLTLTEEGRAYHAAVSQAFAQLSEATARLRPAPGHVTISVTPTFASKWLIPRLPGFGLAHPEIDLRVMATERVTSFHSDGIDLAVRQGETSFGASIRADPLFRQDIVAVCAPDLVGDAALPLGAEAMARQTLLHDTHDLWPPFLRAAFPGTRFGRMRGIRFSQTTLGLDAALAGQGIALASRFLVDRDLTAGRLVQPVAHTHQGPHDYFLLASRRRMTPATAAARDWLLAQADGPA</sequence>
<dbReference type="SUPFAM" id="SSF46785">
    <property type="entry name" value="Winged helix' DNA-binding domain"/>
    <property type="match status" value="1"/>
</dbReference>
<dbReference type="STRING" id="1122180.Lokhon_01518"/>
<dbReference type="InterPro" id="IPR036390">
    <property type="entry name" value="WH_DNA-bd_sf"/>
</dbReference>
<dbReference type="GO" id="GO:0043565">
    <property type="term" value="F:sequence-specific DNA binding"/>
    <property type="evidence" value="ECO:0007669"/>
    <property type="project" value="TreeGrafter"/>
</dbReference>
<evidence type="ECO:0000313" key="7">
    <source>
        <dbReference type="EMBL" id="EYD72715.1"/>
    </source>
</evidence>
<gene>
    <name evidence="7" type="ORF">Lokhon_01518</name>
</gene>
<dbReference type="PATRIC" id="fig|1122180.6.peg.1497"/>
<dbReference type="HOGENOM" id="CLU_039613_37_1_5"/>
<evidence type="ECO:0000256" key="4">
    <source>
        <dbReference type="ARBA" id="ARBA00023163"/>
    </source>
</evidence>
<dbReference type="AlphaFoldDB" id="A0A017HEH8"/>
<dbReference type="InterPro" id="IPR036388">
    <property type="entry name" value="WH-like_DNA-bd_sf"/>
</dbReference>
<comment type="caution">
    <text evidence="7">The sequence shown here is derived from an EMBL/GenBank/DDBJ whole genome shotgun (WGS) entry which is preliminary data.</text>
</comment>
<protein>
    <submittedName>
        <fullName evidence="7">Regulatory protein, LysR:LysR, substrate-binding protein</fullName>
    </submittedName>
</protein>
<dbReference type="Proteomes" id="UP000025047">
    <property type="component" value="Unassembled WGS sequence"/>
</dbReference>
<dbReference type="PROSITE" id="PS50931">
    <property type="entry name" value="HTH_LYSR"/>
    <property type="match status" value="1"/>
</dbReference>
<organism evidence="7 8">
    <name type="scientific">Limimaricola hongkongensis DSM 17492</name>
    <dbReference type="NCBI Taxonomy" id="1122180"/>
    <lineage>
        <taxon>Bacteria</taxon>
        <taxon>Pseudomonadati</taxon>
        <taxon>Pseudomonadota</taxon>
        <taxon>Alphaproteobacteria</taxon>
        <taxon>Rhodobacterales</taxon>
        <taxon>Paracoccaceae</taxon>
        <taxon>Limimaricola</taxon>
    </lineage>
</organism>
<dbReference type="CDD" id="cd08432">
    <property type="entry name" value="PBP2_GcdR_TrpI_HvrB_AmpR_like"/>
    <property type="match status" value="1"/>
</dbReference>
<comment type="similarity">
    <text evidence="1">Belongs to the LysR transcriptional regulatory family.</text>
</comment>
<dbReference type="EMBL" id="APGJ01000004">
    <property type="protein sequence ID" value="EYD72715.1"/>
    <property type="molecule type" value="Genomic_DNA"/>
</dbReference>
<dbReference type="eggNOG" id="COG0583">
    <property type="taxonomic scope" value="Bacteria"/>
</dbReference>
<dbReference type="Pfam" id="PF03466">
    <property type="entry name" value="LysR_substrate"/>
    <property type="match status" value="1"/>
</dbReference>
<keyword evidence="3" id="KW-0238">DNA-binding</keyword>
<evidence type="ECO:0000256" key="5">
    <source>
        <dbReference type="SAM" id="MobiDB-lite"/>
    </source>
</evidence>
<dbReference type="Gene3D" id="3.40.190.10">
    <property type="entry name" value="Periplasmic binding protein-like II"/>
    <property type="match status" value="2"/>
</dbReference>
<accession>A0A017HEH8</accession>
<evidence type="ECO:0000313" key="8">
    <source>
        <dbReference type="Proteomes" id="UP000025047"/>
    </source>
</evidence>
<keyword evidence="2" id="KW-0805">Transcription regulation</keyword>
<dbReference type="GO" id="GO:0006351">
    <property type="term" value="P:DNA-templated transcription"/>
    <property type="evidence" value="ECO:0007669"/>
    <property type="project" value="TreeGrafter"/>
</dbReference>
<dbReference type="SUPFAM" id="SSF53850">
    <property type="entry name" value="Periplasmic binding protein-like II"/>
    <property type="match status" value="1"/>
</dbReference>
<dbReference type="InterPro" id="IPR005119">
    <property type="entry name" value="LysR_subst-bd"/>
</dbReference>
<dbReference type="GO" id="GO:0003700">
    <property type="term" value="F:DNA-binding transcription factor activity"/>
    <property type="evidence" value="ECO:0007669"/>
    <property type="project" value="InterPro"/>
</dbReference>
<evidence type="ECO:0000256" key="2">
    <source>
        <dbReference type="ARBA" id="ARBA00023015"/>
    </source>
</evidence>
<keyword evidence="8" id="KW-1185">Reference proteome</keyword>
<dbReference type="InterPro" id="IPR058163">
    <property type="entry name" value="LysR-type_TF_proteobact-type"/>
</dbReference>
<dbReference type="PRINTS" id="PR00039">
    <property type="entry name" value="HTHLYSR"/>
</dbReference>
<dbReference type="Pfam" id="PF00126">
    <property type="entry name" value="HTH_1"/>
    <property type="match status" value="1"/>
</dbReference>
<evidence type="ECO:0000256" key="3">
    <source>
        <dbReference type="ARBA" id="ARBA00023125"/>
    </source>
</evidence>
<dbReference type="PANTHER" id="PTHR30537">
    <property type="entry name" value="HTH-TYPE TRANSCRIPTIONAL REGULATOR"/>
    <property type="match status" value="1"/>
</dbReference>
<feature type="compositionally biased region" description="Basic and acidic residues" evidence="5">
    <location>
        <begin position="10"/>
        <end position="52"/>
    </location>
</feature>